<dbReference type="EMBL" id="LBWP01000001">
    <property type="protein sequence ID" value="KKR11994.1"/>
    <property type="molecule type" value="Genomic_DNA"/>
</dbReference>
<evidence type="ECO:0000313" key="2">
    <source>
        <dbReference type="EMBL" id="KKR11994.1"/>
    </source>
</evidence>
<name>A0A0G0N746_9BACT</name>
<keyword evidence="1" id="KW-1133">Transmembrane helix</keyword>
<evidence type="ECO:0000313" key="3">
    <source>
        <dbReference type="Proteomes" id="UP000034246"/>
    </source>
</evidence>
<evidence type="ECO:0008006" key="4">
    <source>
        <dbReference type="Google" id="ProtNLM"/>
    </source>
</evidence>
<feature type="transmembrane region" description="Helical" evidence="1">
    <location>
        <begin position="374"/>
        <end position="393"/>
    </location>
</feature>
<feature type="transmembrane region" description="Helical" evidence="1">
    <location>
        <begin position="114"/>
        <end position="132"/>
    </location>
</feature>
<proteinExistence type="predicted"/>
<keyword evidence="1" id="KW-0812">Transmembrane</keyword>
<dbReference type="Proteomes" id="UP000034246">
    <property type="component" value="Unassembled WGS sequence"/>
</dbReference>
<dbReference type="InterPro" id="IPR021280">
    <property type="entry name" value="TMEM260-like"/>
</dbReference>
<accession>A0A0G0N746</accession>
<feature type="transmembrane region" description="Helical" evidence="1">
    <location>
        <begin position="62"/>
        <end position="80"/>
    </location>
</feature>
<comment type="caution">
    <text evidence="2">The sequence shown here is derived from an EMBL/GenBank/DDBJ whole genome shotgun (WGS) entry which is preliminary data.</text>
</comment>
<sequence length="622" mass="71451">MVVKKISKTKILLKFLSGHFIVLFLFLSTFLIYVNGICPGVFAGDSGDFLSAIISKGVPHPSGYPLYILLGITFNSLPLGHTVAWRVGLISSLFASLSIILTYLISLTLTKNKIISIIISLILAFIYPFWIYAEVAEVFSLHFFFILLISLITIKFIISKENRLLYPLSFFLGLSLTNNMTVLLMFPAVGLSVLFTDIKILKDLKLILTCIFLFILGLLPYLYIPIAAAQNPIVNWDRAVTAKNLLYLILRKDYGWIDTENRPFMFVNDFHSYYIYWKEYLNPIIPFAFVLGVIYFLKQKRRLLLFYLLTALFFIGPFYIFYAKVETKSLANISTIERFYIPSVIFLLLFSGPGILLLTKLLNKIIKRRPLYRLFYPLTLAAFALVPISYFIANYPKTDLSDIYIGNNLAKDVLGPLENKSFLFVDNDEFAFNTLYIQLEENFRPDITIPGRNTGFEKFLVESGTMNPDQAKTYLIKNRNTIDQETLYSCIVNLIRRGYNIYSTVPRVIVNDQDKKLGTIPHGLVYHFVVGAESVPKKEDYVTAQDEIYNNFLLGEYDSYKDVVGYSFSLTNMKRYYSIGYKNIALFMKYYYKDEELYGSFLVKSILTDPILSTLPPGEQNK</sequence>
<organism evidence="2 3">
    <name type="scientific">Candidatus Woesebacteria bacterium GW2011_GWA1_39_21</name>
    <dbReference type="NCBI Taxonomy" id="1618550"/>
    <lineage>
        <taxon>Bacteria</taxon>
        <taxon>Candidatus Woeseibacteriota</taxon>
    </lineage>
</organism>
<dbReference type="PANTHER" id="PTHR16214">
    <property type="entry name" value="TRANSMEMBRANE PROTEIN 260"/>
    <property type="match status" value="1"/>
</dbReference>
<dbReference type="Pfam" id="PF11028">
    <property type="entry name" value="TMEM260-like"/>
    <property type="match status" value="1"/>
</dbReference>
<feature type="transmembrane region" description="Helical" evidence="1">
    <location>
        <begin position="206"/>
        <end position="224"/>
    </location>
</feature>
<feature type="transmembrane region" description="Helical" evidence="1">
    <location>
        <begin position="339"/>
        <end position="362"/>
    </location>
</feature>
<dbReference type="InterPro" id="IPR052724">
    <property type="entry name" value="GT117_domain-containing"/>
</dbReference>
<evidence type="ECO:0000256" key="1">
    <source>
        <dbReference type="SAM" id="Phobius"/>
    </source>
</evidence>
<keyword evidence="1" id="KW-0472">Membrane</keyword>
<feature type="transmembrane region" description="Helical" evidence="1">
    <location>
        <begin position="139"/>
        <end position="158"/>
    </location>
</feature>
<dbReference type="PANTHER" id="PTHR16214:SF3">
    <property type="entry name" value="TRANSMEMBRANE PROTEIN 260"/>
    <property type="match status" value="1"/>
</dbReference>
<feature type="transmembrane region" description="Helical" evidence="1">
    <location>
        <begin position="170"/>
        <end position="194"/>
    </location>
</feature>
<reference evidence="2 3" key="1">
    <citation type="journal article" date="2015" name="Nature">
        <title>rRNA introns, odd ribosomes, and small enigmatic genomes across a large radiation of phyla.</title>
        <authorList>
            <person name="Brown C.T."/>
            <person name="Hug L.A."/>
            <person name="Thomas B.C."/>
            <person name="Sharon I."/>
            <person name="Castelle C.J."/>
            <person name="Singh A."/>
            <person name="Wilkins M.J."/>
            <person name="Williams K.H."/>
            <person name="Banfield J.F."/>
        </authorList>
    </citation>
    <scope>NUCLEOTIDE SEQUENCE [LARGE SCALE GENOMIC DNA]</scope>
</reference>
<feature type="transmembrane region" description="Helical" evidence="1">
    <location>
        <begin position="280"/>
        <end position="297"/>
    </location>
</feature>
<feature type="transmembrane region" description="Helical" evidence="1">
    <location>
        <begin position="304"/>
        <end position="323"/>
    </location>
</feature>
<gene>
    <name evidence="2" type="ORF">UT39_C0001G0049</name>
</gene>
<dbReference type="AlphaFoldDB" id="A0A0G0N746"/>
<dbReference type="STRING" id="1618550.UT39_C0001G0049"/>
<feature type="transmembrane region" description="Helical" evidence="1">
    <location>
        <begin position="20"/>
        <end position="42"/>
    </location>
</feature>
<protein>
    <recommendedName>
        <fullName evidence="4">Glycosyltransferase RgtA/B/C/D-like domain-containing protein</fullName>
    </recommendedName>
</protein>
<feature type="transmembrane region" description="Helical" evidence="1">
    <location>
        <begin position="87"/>
        <end position="108"/>
    </location>
</feature>